<proteinExistence type="predicted"/>
<feature type="domain" description="Sporulation protein YpeB N-terminal" evidence="2">
    <location>
        <begin position="30"/>
        <end position="167"/>
    </location>
</feature>
<evidence type="ECO:0000259" key="2">
    <source>
        <dbReference type="Pfam" id="PF20769"/>
    </source>
</evidence>
<dbReference type="GO" id="GO:0009847">
    <property type="term" value="P:spore germination"/>
    <property type="evidence" value="ECO:0007669"/>
    <property type="project" value="InterPro"/>
</dbReference>
<reference evidence="3 4" key="1">
    <citation type="journal article" date="2014" name="Genome Announc.">
        <title>Draft Genome Sequence of Paenibacillus pini JCM 16418T, Isolated from the Rhizosphere of Pine Tree.</title>
        <authorList>
            <person name="Yuki M."/>
            <person name="Oshima K."/>
            <person name="Suda W."/>
            <person name="Oshida Y."/>
            <person name="Kitamura K."/>
            <person name="Iida Y."/>
            <person name="Hattori M."/>
            <person name="Ohkuma M."/>
        </authorList>
    </citation>
    <scope>NUCLEOTIDE SEQUENCE [LARGE SCALE GENOMIC DNA]</scope>
    <source>
        <strain evidence="3 4">JCM 16418</strain>
    </source>
</reference>
<name>W7YDL8_9BACL</name>
<sequence length="448" mass="50552">MYKRLTAVLFPIAALMLIGALVWGYQENQEKNAILIKAENQYQRAFHDLSYHVEQLHGEIGNTLAVNSASNAMHRKGLVNVWRLTSEAQNEINQLPLTLLPFNKAEDFLSRISNFSYQASMRNLDKEPLTKEEMKNLKTLYTNSADISKMLQGVQSKVIGKNLRWMDVETAMATDENMEDNTIIDGFKTVDKKVGEYPELNWGPSVASIYDKRSVKMLGGNPVSSDVIKQKAAKFADAGSHASIQVTENGKGTEWASYTANVKAPNLKAPLSMDFTRKGGRLISFTDHREIGQKKVNMDQAMIQADQFLKNKGYPDMTAVTADQYENMGNFTYVRKQDGVYIYPDKMTVRVGLDDGNVTGFQASDFIYEESKKHTITKPKLTLSEVRRKLNPEFKETYNRLALIEDDLSQESLCYEFGGNINGSKYRIYLSTEDGTEKAVEEIRTSGK</sequence>
<dbReference type="InterPro" id="IPR014239">
    <property type="entry name" value="YpeB_PepSY1-2"/>
</dbReference>
<accession>W7YDL8</accession>
<dbReference type="STRING" id="1236976.JCM16418_3147"/>
<dbReference type="Pfam" id="PF20769">
    <property type="entry name" value="YPEB_N"/>
    <property type="match status" value="1"/>
</dbReference>
<dbReference type="InterPro" id="IPR048402">
    <property type="entry name" value="YpeB_N"/>
</dbReference>
<dbReference type="EMBL" id="BAVZ01000009">
    <property type="protein sequence ID" value="GAF09030.1"/>
    <property type="molecule type" value="Genomic_DNA"/>
</dbReference>
<organism evidence="3 4">
    <name type="scientific">Paenibacillus pini JCM 16418</name>
    <dbReference type="NCBI Taxonomy" id="1236976"/>
    <lineage>
        <taxon>Bacteria</taxon>
        <taxon>Bacillati</taxon>
        <taxon>Bacillota</taxon>
        <taxon>Bacilli</taxon>
        <taxon>Bacillales</taxon>
        <taxon>Paenibacillaceae</taxon>
        <taxon>Paenibacillus</taxon>
    </lineage>
</organism>
<keyword evidence="4" id="KW-1185">Reference proteome</keyword>
<dbReference type="eggNOG" id="COG2959">
    <property type="taxonomic scope" value="Bacteria"/>
</dbReference>
<dbReference type="Pfam" id="PF14620">
    <property type="entry name" value="YPEB_PepSY1-2"/>
    <property type="match status" value="1"/>
</dbReference>
<dbReference type="NCBIfam" id="TIGR02889">
    <property type="entry name" value="spore_YpeB"/>
    <property type="match status" value="1"/>
</dbReference>
<gene>
    <name evidence="3" type="ORF">JCM16418_3147</name>
</gene>
<evidence type="ECO:0000313" key="3">
    <source>
        <dbReference type="EMBL" id="GAF09030.1"/>
    </source>
</evidence>
<evidence type="ECO:0000259" key="1">
    <source>
        <dbReference type="Pfam" id="PF14620"/>
    </source>
</evidence>
<dbReference type="Proteomes" id="UP000019364">
    <property type="component" value="Unassembled WGS sequence"/>
</dbReference>
<dbReference type="OrthoDB" id="2372097at2"/>
<protein>
    <submittedName>
        <fullName evidence="3">Spore germination protein YpeB</fullName>
    </submittedName>
</protein>
<dbReference type="AlphaFoldDB" id="W7YDL8"/>
<feature type="domain" description="Sporulation protein YpeB PepSY1 and PepSY2" evidence="1">
    <location>
        <begin position="185"/>
        <end position="373"/>
    </location>
</feature>
<evidence type="ECO:0000313" key="4">
    <source>
        <dbReference type="Proteomes" id="UP000019364"/>
    </source>
</evidence>
<comment type="caution">
    <text evidence="3">The sequence shown here is derived from an EMBL/GenBank/DDBJ whole genome shotgun (WGS) entry which is preliminary data.</text>
</comment>
<dbReference type="RefSeq" id="WP_036650038.1">
    <property type="nucleotide sequence ID" value="NZ_BAVZ01000009.1"/>
</dbReference>